<comment type="subcellular location">
    <subcellularLocation>
        <location evidence="1">Membrane</location>
        <topology evidence="1">Single-pass membrane protein</topology>
    </subcellularLocation>
</comment>
<keyword evidence="4" id="KW-1003">Cell membrane</keyword>
<evidence type="ECO:0000256" key="6">
    <source>
        <dbReference type="ARBA" id="ARBA00025321"/>
    </source>
</evidence>
<gene>
    <name evidence="8" type="ORF">DK847_12050</name>
</gene>
<organism evidence="8 9">
    <name type="scientific">Aestuariivirga litoralis</name>
    <dbReference type="NCBI Taxonomy" id="2650924"/>
    <lineage>
        <taxon>Bacteria</taxon>
        <taxon>Pseudomonadati</taxon>
        <taxon>Pseudomonadota</taxon>
        <taxon>Alphaproteobacteria</taxon>
        <taxon>Hyphomicrobiales</taxon>
        <taxon>Aestuariivirgaceae</taxon>
        <taxon>Aestuariivirga</taxon>
    </lineage>
</organism>
<sequence>MFRTLVTPLLGLLGLAALTTAALASDPYGTNDDGYVRIWKPYVIEKNCSGDWYYHCRARMDYAPFQRSMVARPGSYWYQKPFQVYRYGDFKPQRAHWGRRYSAAHVAWCSDHYRTYDPTTNFYKGRGYQLMKCRSPYGG</sequence>
<dbReference type="Proteomes" id="UP000248795">
    <property type="component" value="Unassembled WGS sequence"/>
</dbReference>
<feature type="signal peptide" evidence="7">
    <location>
        <begin position="1"/>
        <end position="24"/>
    </location>
</feature>
<dbReference type="InterPro" id="IPR012413">
    <property type="entry name" value="BA14K"/>
</dbReference>
<comment type="function">
    <text evidence="6">Has immunoglobulin-binding and hemagglutination properties, and can bind to mannose. Essential for virulence. May be involved in LPS biosynthesis or polysaccharide transport.</text>
</comment>
<dbReference type="GO" id="GO:0016020">
    <property type="term" value="C:membrane"/>
    <property type="evidence" value="ECO:0007669"/>
    <property type="project" value="UniProtKB-SubCell"/>
</dbReference>
<keyword evidence="4" id="KW-0472">Membrane</keyword>
<dbReference type="EMBL" id="QKVK01000005">
    <property type="protein sequence ID" value="PZF76533.1"/>
    <property type="molecule type" value="Genomic_DNA"/>
</dbReference>
<evidence type="ECO:0000313" key="9">
    <source>
        <dbReference type="Proteomes" id="UP000248795"/>
    </source>
</evidence>
<keyword evidence="9" id="KW-1185">Reference proteome</keyword>
<evidence type="ECO:0000256" key="7">
    <source>
        <dbReference type="SAM" id="SignalP"/>
    </source>
</evidence>
<evidence type="ECO:0000256" key="2">
    <source>
        <dbReference type="ARBA" id="ARBA00010270"/>
    </source>
</evidence>
<comment type="similarity">
    <text evidence="2">Belongs to the BA14k family.</text>
</comment>
<feature type="chain" id="PRO_5015994666" description="Lectin-like protein BA14k" evidence="7">
    <location>
        <begin position="25"/>
        <end position="139"/>
    </location>
</feature>
<evidence type="ECO:0000256" key="4">
    <source>
        <dbReference type="ARBA" id="ARBA00022475"/>
    </source>
</evidence>
<comment type="caution">
    <text evidence="8">The sequence shown here is derived from an EMBL/GenBank/DDBJ whole genome shotgun (WGS) entry which is preliminary data.</text>
</comment>
<keyword evidence="7" id="KW-0732">Signal</keyword>
<accession>A0A2W2C8J5</accession>
<evidence type="ECO:0000256" key="3">
    <source>
        <dbReference type="ARBA" id="ARBA00020552"/>
    </source>
</evidence>
<dbReference type="GO" id="GO:0030246">
    <property type="term" value="F:carbohydrate binding"/>
    <property type="evidence" value="ECO:0007669"/>
    <property type="project" value="UniProtKB-KW"/>
</dbReference>
<protein>
    <recommendedName>
        <fullName evidence="3">Lectin-like protein BA14k</fullName>
    </recommendedName>
</protein>
<dbReference type="Pfam" id="PF07886">
    <property type="entry name" value="BA14K"/>
    <property type="match status" value="1"/>
</dbReference>
<dbReference type="RefSeq" id="WP_111198770.1">
    <property type="nucleotide sequence ID" value="NZ_QKVK01000005.1"/>
</dbReference>
<evidence type="ECO:0000256" key="5">
    <source>
        <dbReference type="ARBA" id="ARBA00022734"/>
    </source>
</evidence>
<keyword evidence="5" id="KW-0430">Lectin</keyword>
<proteinExistence type="inferred from homology"/>
<reference evidence="9" key="1">
    <citation type="submission" date="2018-06" db="EMBL/GenBank/DDBJ databases">
        <title>Aestuariibacter litoralis strain KCTC 52945T.</title>
        <authorList>
            <person name="Li X."/>
            <person name="Salam N."/>
            <person name="Li J.-L."/>
            <person name="Chen Y.-M."/>
            <person name="Yang Z.-W."/>
            <person name="Zhang L.-Y."/>
            <person name="Han M.-X."/>
            <person name="Xiao M."/>
            <person name="Li W.-J."/>
        </authorList>
    </citation>
    <scope>NUCLEOTIDE SEQUENCE [LARGE SCALE GENOMIC DNA]</scope>
    <source>
        <strain evidence="9">KCTC 52945</strain>
    </source>
</reference>
<evidence type="ECO:0000313" key="8">
    <source>
        <dbReference type="EMBL" id="PZF76533.1"/>
    </source>
</evidence>
<name>A0A2W2C8J5_9HYPH</name>
<dbReference type="AlphaFoldDB" id="A0A2W2C8J5"/>
<evidence type="ECO:0000256" key="1">
    <source>
        <dbReference type="ARBA" id="ARBA00004167"/>
    </source>
</evidence>